<evidence type="ECO:0000256" key="4">
    <source>
        <dbReference type="PROSITE-ProRule" id="PRU10040"/>
    </source>
</evidence>
<name>A0A921RRE9_SORBI</name>
<evidence type="ECO:0000256" key="1">
    <source>
        <dbReference type="ARBA" id="ARBA00005184"/>
    </source>
</evidence>
<evidence type="ECO:0000313" key="7">
    <source>
        <dbReference type="EMBL" id="KAG0544296.1"/>
    </source>
</evidence>
<feature type="domain" description="Pectinesterase catalytic" evidence="6">
    <location>
        <begin position="7"/>
        <end position="305"/>
    </location>
</feature>
<dbReference type="GO" id="GO:0030599">
    <property type="term" value="F:pectinesterase activity"/>
    <property type="evidence" value="ECO:0007669"/>
    <property type="project" value="UniProtKB-UniRule"/>
</dbReference>
<dbReference type="EMBL" id="CM027681">
    <property type="protein sequence ID" value="KAG0544296.1"/>
    <property type="molecule type" value="Genomic_DNA"/>
</dbReference>
<proteinExistence type="predicted"/>
<dbReference type="InterPro" id="IPR033131">
    <property type="entry name" value="Pectinesterase_Asp_AS"/>
</dbReference>
<dbReference type="OrthoDB" id="2019149at2759"/>
<comment type="pathway">
    <text evidence="1 5">Glycan metabolism; pectin degradation; 2-dehydro-3-deoxy-D-gluconate from pectin: step 1/5.</text>
</comment>
<keyword evidence="2 5" id="KW-0378">Hydrolase</keyword>
<dbReference type="Proteomes" id="UP000807115">
    <property type="component" value="Chromosome 2"/>
</dbReference>
<comment type="caution">
    <text evidence="7">The sequence shown here is derived from an EMBL/GenBank/DDBJ whole genome shotgun (WGS) entry which is preliminary data.</text>
</comment>
<feature type="active site" evidence="4">
    <location>
        <position position="158"/>
    </location>
</feature>
<protein>
    <recommendedName>
        <fullName evidence="5">Pectinesterase</fullName>
        <ecNumber evidence="5">3.1.1.11</ecNumber>
    </recommendedName>
</protein>
<dbReference type="Gramene" id="EER99117">
    <property type="protein sequence ID" value="EER99117"/>
    <property type="gene ID" value="SORBI_3002G251600"/>
</dbReference>
<dbReference type="InterPro" id="IPR011050">
    <property type="entry name" value="Pectin_lyase_fold/virulence"/>
</dbReference>
<evidence type="ECO:0000256" key="2">
    <source>
        <dbReference type="ARBA" id="ARBA00022801"/>
    </source>
</evidence>
<gene>
    <name evidence="7" type="ORF">BDA96_02G263200</name>
</gene>
<dbReference type="PANTHER" id="PTHR31707">
    <property type="entry name" value="PECTINESTERASE"/>
    <property type="match status" value="1"/>
</dbReference>
<dbReference type="AlphaFoldDB" id="A0A921RRE9"/>
<dbReference type="KEGG" id="sbi:8054748"/>
<dbReference type="InterPro" id="IPR012334">
    <property type="entry name" value="Pectin_lyas_fold"/>
</dbReference>
<dbReference type="GO" id="GO:0045490">
    <property type="term" value="P:pectin catabolic process"/>
    <property type="evidence" value="ECO:0007669"/>
    <property type="project" value="UniProtKB-UniRule"/>
</dbReference>
<evidence type="ECO:0000256" key="3">
    <source>
        <dbReference type="ARBA" id="ARBA00023085"/>
    </source>
</evidence>
<dbReference type="SUPFAM" id="SSF51126">
    <property type="entry name" value="Pectin lyase-like"/>
    <property type="match status" value="1"/>
</dbReference>
<dbReference type="OMA" id="GRVKWTS"/>
<keyword evidence="3 5" id="KW-0063">Aspartyl esterase</keyword>
<evidence type="ECO:0000313" key="8">
    <source>
        <dbReference type="Proteomes" id="UP000807115"/>
    </source>
</evidence>
<evidence type="ECO:0000259" key="6">
    <source>
        <dbReference type="Pfam" id="PF01095"/>
    </source>
</evidence>
<dbReference type="InterPro" id="IPR000070">
    <property type="entry name" value="Pectinesterase_cat"/>
</dbReference>
<reference evidence="7" key="1">
    <citation type="journal article" date="2019" name="BMC Genomics">
        <title>A new reference genome for Sorghum bicolor reveals high levels of sequence similarity between sweet and grain genotypes: implications for the genetics of sugar metabolism.</title>
        <authorList>
            <person name="Cooper E.A."/>
            <person name="Brenton Z.W."/>
            <person name="Flinn B.S."/>
            <person name="Jenkins J."/>
            <person name="Shu S."/>
            <person name="Flowers D."/>
            <person name="Luo F."/>
            <person name="Wang Y."/>
            <person name="Xia P."/>
            <person name="Barry K."/>
            <person name="Daum C."/>
            <person name="Lipzen A."/>
            <person name="Yoshinaga Y."/>
            <person name="Schmutz J."/>
            <person name="Saski C."/>
            <person name="Vermerris W."/>
            <person name="Kresovich S."/>
        </authorList>
    </citation>
    <scope>NUCLEOTIDE SEQUENCE</scope>
</reference>
<organism evidence="7 8">
    <name type="scientific">Sorghum bicolor</name>
    <name type="common">Sorghum</name>
    <name type="synonym">Sorghum vulgare</name>
    <dbReference type="NCBI Taxonomy" id="4558"/>
    <lineage>
        <taxon>Eukaryota</taxon>
        <taxon>Viridiplantae</taxon>
        <taxon>Streptophyta</taxon>
        <taxon>Embryophyta</taxon>
        <taxon>Tracheophyta</taxon>
        <taxon>Spermatophyta</taxon>
        <taxon>Magnoliopsida</taxon>
        <taxon>Liliopsida</taxon>
        <taxon>Poales</taxon>
        <taxon>Poaceae</taxon>
        <taxon>PACMAD clade</taxon>
        <taxon>Panicoideae</taxon>
        <taxon>Andropogonodae</taxon>
        <taxon>Andropogoneae</taxon>
        <taxon>Sorghinae</taxon>
        <taxon>Sorghum</taxon>
    </lineage>
</organism>
<dbReference type="PROSITE" id="PS00503">
    <property type="entry name" value="PECTINESTERASE_2"/>
    <property type="match status" value="1"/>
</dbReference>
<evidence type="ECO:0000256" key="5">
    <source>
        <dbReference type="RuleBase" id="RU000589"/>
    </source>
</evidence>
<comment type="catalytic activity">
    <reaction evidence="5">
        <text>[(1-&gt;4)-alpha-D-galacturonosyl methyl ester](n) + n H2O = [(1-&gt;4)-alpha-D-galacturonosyl](n) + n methanol + n H(+)</text>
        <dbReference type="Rhea" id="RHEA:22380"/>
        <dbReference type="Rhea" id="RHEA-COMP:14570"/>
        <dbReference type="Rhea" id="RHEA-COMP:14573"/>
        <dbReference type="ChEBI" id="CHEBI:15377"/>
        <dbReference type="ChEBI" id="CHEBI:15378"/>
        <dbReference type="ChEBI" id="CHEBI:17790"/>
        <dbReference type="ChEBI" id="CHEBI:140522"/>
        <dbReference type="ChEBI" id="CHEBI:140523"/>
        <dbReference type="EC" id="3.1.1.11"/>
    </reaction>
</comment>
<dbReference type="Pfam" id="PF01095">
    <property type="entry name" value="Pectinesterase"/>
    <property type="match status" value="1"/>
</dbReference>
<dbReference type="EC" id="3.1.1.11" evidence="5"/>
<reference evidence="7" key="2">
    <citation type="submission" date="2020-10" db="EMBL/GenBank/DDBJ databases">
        <authorList>
            <person name="Cooper E.A."/>
            <person name="Brenton Z.W."/>
            <person name="Flinn B.S."/>
            <person name="Jenkins J."/>
            <person name="Shu S."/>
            <person name="Flowers D."/>
            <person name="Luo F."/>
            <person name="Wang Y."/>
            <person name="Xia P."/>
            <person name="Barry K."/>
            <person name="Daum C."/>
            <person name="Lipzen A."/>
            <person name="Yoshinaga Y."/>
            <person name="Schmutz J."/>
            <person name="Saski C."/>
            <person name="Vermerris W."/>
            <person name="Kresovich S."/>
        </authorList>
    </citation>
    <scope>NUCLEOTIDE SEQUENCE</scope>
</reference>
<dbReference type="GO" id="GO:0042545">
    <property type="term" value="P:cell wall modification"/>
    <property type="evidence" value="ECO:0007669"/>
    <property type="project" value="UniProtKB-UniRule"/>
</dbReference>
<accession>A0A921RRE9</accession>
<dbReference type="FunFam" id="2.160.20.10:FF:000001">
    <property type="entry name" value="Pectinesterase"/>
    <property type="match status" value="1"/>
</dbReference>
<dbReference type="Gene3D" id="2.160.20.10">
    <property type="entry name" value="Single-stranded right-handed beta-helix, Pectin lyase-like"/>
    <property type="match status" value="1"/>
</dbReference>
<sequence>MATVPVDVVVAADGSGDYSSVSAAIAAAPLKSNKRHVIHIKKGLYKEFVILGEDAWNVTLIGDGMDATVISGSRCCADGFHTPQTAVLTVLGRGFIARDLRVENTAGPRKELGQAVALLSNSDQSVVFRCALRGYQDTLYAELGRQFYRECKISGTVDFIFGDAAAVFQNCDILARLPIQGQQNTLTAEGRDKPDSNGGFCFQSCTVAADDDLAKASGVETYLGRPWKAYSRVIFMKSTISNVRHAKGWLPWEHAAPPDTIYYAEYDNDGPGAAVGGRVKWSGFHTIQDAAEAINFTVEKFINGNDWLPGTGVDYKPGL</sequence>